<feature type="region of interest" description="Disordered" evidence="1">
    <location>
        <begin position="1"/>
        <end position="23"/>
    </location>
</feature>
<dbReference type="SUPFAM" id="SSF47473">
    <property type="entry name" value="EF-hand"/>
    <property type="match status" value="1"/>
</dbReference>
<dbReference type="Pfam" id="PF13499">
    <property type="entry name" value="EF-hand_7"/>
    <property type="match status" value="1"/>
</dbReference>
<name>A0A7S2WB27_9STRA</name>
<feature type="region of interest" description="Disordered" evidence="1">
    <location>
        <begin position="293"/>
        <end position="371"/>
    </location>
</feature>
<feature type="transmembrane region" description="Helical" evidence="2">
    <location>
        <begin position="123"/>
        <end position="142"/>
    </location>
</feature>
<keyword evidence="2" id="KW-0812">Transmembrane</keyword>
<feature type="transmembrane region" description="Helical" evidence="2">
    <location>
        <begin position="92"/>
        <end position="111"/>
    </location>
</feature>
<dbReference type="EMBL" id="HBHJ01010297">
    <property type="protein sequence ID" value="CAD9677168.1"/>
    <property type="molecule type" value="Transcribed_RNA"/>
</dbReference>
<organism evidence="4">
    <name type="scientific">Rhizochromulina marina</name>
    <dbReference type="NCBI Taxonomy" id="1034831"/>
    <lineage>
        <taxon>Eukaryota</taxon>
        <taxon>Sar</taxon>
        <taxon>Stramenopiles</taxon>
        <taxon>Ochrophyta</taxon>
        <taxon>Dictyochophyceae</taxon>
        <taxon>Rhizochromulinales</taxon>
        <taxon>Rhizochromulina</taxon>
    </lineage>
</organism>
<feature type="domain" description="EF-hand" evidence="3">
    <location>
        <begin position="208"/>
        <end position="243"/>
    </location>
</feature>
<evidence type="ECO:0000259" key="3">
    <source>
        <dbReference type="PROSITE" id="PS50222"/>
    </source>
</evidence>
<sequence>MSSASVASRSAGEGDDNRPSTARHNWKHRAFGINATRLLRQAHGTNRGLKRHNSTVLSHLESDRWKADAILGAFAHKLPFGSVEFLHRSLDSIRFISCFYLAIYLTVFMLEDDYDEHLDIGQDAKILAAMSFLPVALANLFIEPYLTIQYATISTMICLNPLLVGETIAYGEETRKMMNHMAFKIIGEYVNLDLRSGYIQDDLETMDGLEALLHKVFNDWDILHVGFISKQQFVRVMHDLGLHFTNHQMRTVFRVIDPDQNGKIVFEEFWQLLHPALLSCVAEIKSNFRFQPMEPETPNDFMDNPLRTSKLESGSQTSATSSLVDEGGRPLGTELDASHALQYESDEDADKARGRVAPGRKTSKGRRARMSLVATGSYKDINTMLKEKTSSL</sequence>
<proteinExistence type="predicted"/>
<dbReference type="CDD" id="cd00051">
    <property type="entry name" value="EFh"/>
    <property type="match status" value="1"/>
</dbReference>
<protein>
    <recommendedName>
        <fullName evidence="3">EF-hand domain-containing protein</fullName>
    </recommendedName>
</protein>
<reference evidence="4" key="1">
    <citation type="submission" date="2021-01" db="EMBL/GenBank/DDBJ databases">
        <authorList>
            <person name="Corre E."/>
            <person name="Pelletier E."/>
            <person name="Niang G."/>
            <person name="Scheremetjew M."/>
            <person name="Finn R."/>
            <person name="Kale V."/>
            <person name="Holt S."/>
            <person name="Cochrane G."/>
            <person name="Meng A."/>
            <person name="Brown T."/>
            <person name="Cohen L."/>
        </authorList>
    </citation>
    <scope>NUCLEOTIDE SEQUENCE</scope>
    <source>
        <strain evidence="4">CCMP1243</strain>
    </source>
</reference>
<dbReference type="InterPro" id="IPR002048">
    <property type="entry name" value="EF_hand_dom"/>
</dbReference>
<feature type="domain" description="EF-hand" evidence="3">
    <location>
        <begin position="244"/>
        <end position="279"/>
    </location>
</feature>
<evidence type="ECO:0000313" key="4">
    <source>
        <dbReference type="EMBL" id="CAD9677168.1"/>
    </source>
</evidence>
<gene>
    <name evidence="4" type="ORF">RMAR1173_LOCUS6698</name>
</gene>
<evidence type="ECO:0000256" key="2">
    <source>
        <dbReference type="SAM" id="Phobius"/>
    </source>
</evidence>
<keyword evidence="2" id="KW-1133">Transmembrane helix</keyword>
<dbReference type="InterPro" id="IPR011992">
    <property type="entry name" value="EF-hand-dom_pair"/>
</dbReference>
<keyword evidence="2" id="KW-0472">Membrane</keyword>
<accession>A0A7S2WB27</accession>
<dbReference type="Gene3D" id="1.10.238.10">
    <property type="entry name" value="EF-hand"/>
    <property type="match status" value="1"/>
</dbReference>
<dbReference type="PROSITE" id="PS50222">
    <property type="entry name" value="EF_HAND_2"/>
    <property type="match status" value="2"/>
</dbReference>
<evidence type="ECO:0000256" key="1">
    <source>
        <dbReference type="SAM" id="MobiDB-lite"/>
    </source>
</evidence>
<dbReference type="AlphaFoldDB" id="A0A7S2WB27"/>
<feature type="compositionally biased region" description="Polar residues" evidence="1">
    <location>
        <begin position="311"/>
        <end position="323"/>
    </location>
</feature>
<dbReference type="GO" id="GO:0005509">
    <property type="term" value="F:calcium ion binding"/>
    <property type="evidence" value="ECO:0007669"/>
    <property type="project" value="InterPro"/>
</dbReference>